<dbReference type="EMBL" id="JAMSHJ010000003">
    <property type="protein sequence ID" value="KAI5425357.1"/>
    <property type="molecule type" value="Genomic_DNA"/>
</dbReference>
<proteinExistence type="predicted"/>
<evidence type="ECO:0000256" key="5">
    <source>
        <dbReference type="SAM" id="Phobius"/>
    </source>
</evidence>
<dbReference type="InterPro" id="IPR004864">
    <property type="entry name" value="LEA_2"/>
</dbReference>
<feature type="transmembrane region" description="Helical" evidence="5">
    <location>
        <begin position="7"/>
        <end position="25"/>
    </location>
</feature>
<keyword evidence="4 5" id="KW-0472">Membrane</keyword>
<dbReference type="InterPro" id="IPR044839">
    <property type="entry name" value="NDR1-like"/>
</dbReference>
<name>A0A9D4XRD6_PEA</name>
<evidence type="ECO:0000256" key="3">
    <source>
        <dbReference type="ARBA" id="ARBA00022989"/>
    </source>
</evidence>
<keyword evidence="3 5" id="KW-1133">Transmembrane helix</keyword>
<evidence type="ECO:0000256" key="1">
    <source>
        <dbReference type="ARBA" id="ARBA00004167"/>
    </source>
</evidence>
<feature type="transmembrane region" description="Helical" evidence="5">
    <location>
        <begin position="45"/>
        <end position="69"/>
    </location>
</feature>
<evidence type="ECO:0000313" key="7">
    <source>
        <dbReference type="EMBL" id="KAI5425357.1"/>
    </source>
</evidence>
<gene>
    <name evidence="7" type="ORF">KIW84_031236</name>
</gene>
<keyword evidence="2 5" id="KW-0812">Transmembrane</keyword>
<dbReference type="GO" id="GO:0098542">
    <property type="term" value="P:defense response to other organism"/>
    <property type="evidence" value="ECO:0007669"/>
    <property type="project" value="InterPro"/>
</dbReference>
<evidence type="ECO:0000259" key="6">
    <source>
        <dbReference type="Pfam" id="PF03168"/>
    </source>
</evidence>
<protein>
    <recommendedName>
        <fullName evidence="6">Late embryogenesis abundant protein LEA-2 subgroup domain-containing protein</fullName>
    </recommendedName>
</protein>
<dbReference type="GO" id="GO:0009506">
    <property type="term" value="C:plasmodesma"/>
    <property type="evidence" value="ECO:0007669"/>
    <property type="project" value="TreeGrafter"/>
</dbReference>
<sequence length="291" mass="33336">MQTITRVFSLVLPSTIYTCSFQPLFLSTPYASFPFIPHTLTSYQLLFSLYKYFTFLILSHILFFPISFISTTMYEKQQLNGAYYGPSIPPPRSHHRPSRGGGFDCCCGCLFNLIFKLILTVIILIGIAIFLFWLIVRPNVVKVHVTKASLTQFNYTNNNNNLNYDLSLNMTIRNPNKRLGIYYDYIEARALYHDARVDSVFLGPFYQGHKTTNTLSPSFKGSKVVLLDGDQSLDFNKERDSKVYEIDVKIYLRIRFKLGVLKTRTIKPKITCELHVPLNSGGGAATCDWDR</sequence>
<evidence type="ECO:0000313" key="8">
    <source>
        <dbReference type="Proteomes" id="UP001058974"/>
    </source>
</evidence>
<feature type="domain" description="Late embryogenesis abundant protein LEA-2 subgroup" evidence="6">
    <location>
        <begin position="170"/>
        <end position="272"/>
    </location>
</feature>
<evidence type="ECO:0000256" key="2">
    <source>
        <dbReference type="ARBA" id="ARBA00022692"/>
    </source>
</evidence>
<dbReference type="Gramene" id="Psat03G0123600-T1">
    <property type="protein sequence ID" value="KAI5425357.1"/>
    <property type="gene ID" value="KIW84_031236"/>
</dbReference>
<dbReference type="GO" id="GO:0005886">
    <property type="term" value="C:plasma membrane"/>
    <property type="evidence" value="ECO:0007669"/>
    <property type="project" value="TreeGrafter"/>
</dbReference>
<dbReference type="Pfam" id="PF03168">
    <property type="entry name" value="LEA_2"/>
    <property type="match status" value="1"/>
</dbReference>
<organism evidence="7 8">
    <name type="scientific">Pisum sativum</name>
    <name type="common">Garden pea</name>
    <name type="synonym">Lathyrus oleraceus</name>
    <dbReference type="NCBI Taxonomy" id="3888"/>
    <lineage>
        <taxon>Eukaryota</taxon>
        <taxon>Viridiplantae</taxon>
        <taxon>Streptophyta</taxon>
        <taxon>Embryophyta</taxon>
        <taxon>Tracheophyta</taxon>
        <taxon>Spermatophyta</taxon>
        <taxon>Magnoliopsida</taxon>
        <taxon>eudicotyledons</taxon>
        <taxon>Gunneridae</taxon>
        <taxon>Pentapetalae</taxon>
        <taxon>rosids</taxon>
        <taxon>fabids</taxon>
        <taxon>Fabales</taxon>
        <taxon>Fabaceae</taxon>
        <taxon>Papilionoideae</taxon>
        <taxon>50 kb inversion clade</taxon>
        <taxon>NPAAA clade</taxon>
        <taxon>Hologalegina</taxon>
        <taxon>IRL clade</taxon>
        <taxon>Fabeae</taxon>
        <taxon>Lathyrus</taxon>
    </lineage>
</organism>
<comment type="subcellular location">
    <subcellularLocation>
        <location evidence="1">Membrane</location>
        <topology evidence="1">Single-pass membrane protein</topology>
    </subcellularLocation>
</comment>
<evidence type="ECO:0000256" key="4">
    <source>
        <dbReference type="ARBA" id="ARBA00023136"/>
    </source>
</evidence>
<dbReference type="PANTHER" id="PTHR31415">
    <property type="entry name" value="OS05G0367900 PROTEIN"/>
    <property type="match status" value="1"/>
</dbReference>
<dbReference type="Proteomes" id="UP001058974">
    <property type="component" value="Chromosome 3"/>
</dbReference>
<dbReference type="AlphaFoldDB" id="A0A9D4XRD6"/>
<reference evidence="7 8" key="1">
    <citation type="journal article" date="2022" name="Nat. Genet.">
        <title>Improved pea reference genome and pan-genome highlight genomic features and evolutionary characteristics.</title>
        <authorList>
            <person name="Yang T."/>
            <person name="Liu R."/>
            <person name="Luo Y."/>
            <person name="Hu S."/>
            <person name="Wang D."/>
            <person name="Wang C."/>
            <person name="Pandey M.K."/>
            <person name="Ge S."/>
            <person name="Xu Q."/>
            <person name="Li N."/>
            <person name="Li G."/>
            <person name="Huang Y."/>
            <person name="Saxena R.K."/>
            <person name="Ji Y."/>
            <person name="Li M."/>
            <person name="Yan X."/>
            <person name="He Y."/>
            <person name="Liu Y."/>
            <person name="Wang X."/>
            <person name="Xiang C."/>
            <person name="Varshney R.K."/>
            <person name="Ding H."/>
            <person name="Gao S."/>
            <person name="Zong X."/>
        </authorList>
    </citation>
    <scope>NUCLEOTIDE SEQUENCE [LARGE SCALE GENOMIC DNA]</scope>
    <source>
        <strain evidence="7 8">cv. Zhongwan 6</strain>
    </source>
</reference>
<accession>A0A9D4XRD6</accession>
<feature type="transmembrane region" description="Helical" evidence="5">
    <location>
        <begin position="117"/>
        <end position="136"/>
    </location>
</feature>
<keyword evidence="8" id="KW-1185">Reference proteome</keyword>
<comment type="caution">
    <text evidence="7">The sequence shown here is derived from an EMBL/GenBank/DDBJ whole genome shotgun (WGS) entry which is preliminary data.</text>
</comment>
<dbReference type="PANTHER" id="PTHR31415:SF4">
    <property type="entry name" value="NDR1_HIN1-LIKE PROTEIN 3"/>
    <property type="match status" value="1"/>
</dbReference>